<evidence type="ECO:0000313" key="2">
    <source>
        <dbReference type="Proteomes" id="UP000593579"/>
    </source>
</evidence>
<sequence>MANLSALPHLPQYTPGMLINGNKQLIKPRAFPVFAAKSGPLNS</sequence>
<gene>
    <name evidence="1" type="ORF">Gogos_008787</name>
</gene>
<feature type="non-terminal residue" evidence="1">
    <location>
        <position position="43"/>
    </location>
</feature>
<dbReference type="AlphaFoldDB" id="A0A7J9CCR3"/>
<accession>A0A7J9CCR3</accession>
<dbReference type="EMBL" id="JABEZY010000009">
    <property type="protein sequence ID" value="MBA0746251.1"/>
    <property type="molecule type" value="Genomic_DNA"/>
</dbReference>
<keyword evidence="2" id="KW-1185">Reference proteome</keyword>
<name>A0A7J9CCR3_GOSGO</name>
<comment type="caution">
    <text evidence="1">The sequence shown here is derived from an EMBL/GenBank/DDBJ whole genome shotgun (WGS) entry which is preliminary data.</text>
</comment>
<dbReference type="Proteomes" id="UP000593579">
    <property type="component" value="Unassembled WGS sequence"/>
</dbReference>
<dbReference type="OrthoDB" id="2016681at2759"/>
<organism evidence="1 2">
    <name type="scientific">Gossypium gossypioides</name>
    <name type="common">Mexican cotton</name>
    <name type="synonym">Selera gossypioides</name>
    <dbReference type="NCBI Taxonomy" id="34282"/>
    <lineage>
        <taxon>Eukaryota</taxon>
        <taxon>Viridiplantae</taxon>
        <taxon>Streptophyta</taxon>
        <taxon>Embryophyta</taxon>
        <taxon>Tracheophyta</taxon>
        <taxon>Spermatophyta</taxon>
        <taxon>Magnoliopsida</taxon>
        <taxon>eudicotyledons</taxon>
        <taxon>Gunneridae</taxon>
        <taxon>Pentapetalae</taxon>
        <taxon>rosids</taxon>
        <taxon>malvids</taxon>
        <taxon>Malvales</taxon>
        <taxon>Malvaceae</taxon>
        <taxon>Malvoideae</taxon>
        <taxon>Gossypium</taxon>
    </lineage>
</organism>
<protein>
    <submittedName>
        <fullName evidence="1">Uncharacterized protein</fullName>
    </submittedName>
</protein>
<reference evidence="1 2" key="1">
    <citation type="journal article" date="2019" name="Genome Biol. Evol.">
        <title>Insights into the evolution of the New World diploid cottons (Gossypium, subgenus Houzingenia) based on genome sequencing.</title>
        <authorList>
            <person name="Grover C.E."/>
            <person name="Arick M.A. 2nd"/>
            <person name="Thrash A."/>
            <person name="Conover J.L."/>
            <person name="Sanders W.S."/>
            <person name="Peterson D.G."/>
            <person name="Frelichowski J.E."/>
            <person name="Scheffler J.A."/>
            <person name="Scheffler B.E."/>
            <person name="Wendel J.F."/>
        </authorList>
    </citation>
    <scope>NUCLEOTIDE SEQUENCE [LARGE SCALE GENOMIC DNA]</scope>
    <source>
        <strain evidence="1">5</strain>
        <tissue evidence="1">Leaf</tissue>
    </source>
</reference>
<proteinExistence type="predicted"/>
<evidence type="ECO:0000313" key="1">
    <source>
        <dbReference type="EMBL" id="MBA0746251.1"/>
    </source>
</evidence>